<evidence type="ECO:0000313" key="2">
    <source>
        <dbReference type="EnsemblMetazoa" id="Aqu2.1.41242_001"/>
    </source>
</evidence>
<dbReference type="PROSITE" id="PS50017">
    <property type="entry name" value="DEATH_DOMAIN"/>
    <property type="match status" value="1"/>
</dbReference>
<evidence type="ECO:0000313" key="3">
    <source>
        <dbReference type="Proteomes" id="UP000007879"/>
    </source>
</evidence>
<feature type="domain" description="Death" evidence="1">
    <location>
        <begin position="264"/>
        <end position="344"/>
    </location>
</feature>
<dbReference type="InterPro" id="IPR011029">
    <property type="entry name" value="DEATH-like_dom_sf"/>
</dbReference>
<dbReference type="SUPFAM" id="SSF47986">
    <property type="entry name" value="DEATH domain"/>
    <property type="match status" value="1"/>
</dbReference>
<keyword evidence="3" id="KW-1185">Reference proteome</keyword>
<gene>
    <name evidence="2" type="primary">109591898</name>
</gene>
<dbReference type="EnsemblMetazoa" id="XM_020007502.1">
    <property type="protein sequence ID" value="XP_019863061.1"/>
    <property type="gene ID" value="LOC109591898"/>
</dbReference>
<sequence length="349" mass="39439">MATTNKGSLKPCSRTDPRYGRIKKVFMAYIHNPDPYEQYIPPYTRDQLRNPAIYRQALREKAEHSTHQLHKIDSHKATVRRLIESLVSGGVAVSHDQIHEGEHVTNLLKYYEEQIIDSDAVLLIITKSLNYYMSNEAPIGENEILLTRHFLHNLMTIKKPSGTSFIPVFINQPVNRGSIPATLASSTCYSLREPFDVCSGDLSDLYAYLTNQNTGTFDGPAEVIAIPGRRKAYSFVPKQKTQALSSEDSKLYSELCQRNTPLPEEVIFQMISDIAPKWKKLAEELSLSKRDILQCGSIASCSGEREACYQMLLIWRNRQDPPGTIAVFAKALCAIECSHLLYALAFYCK</sequence>
<protein>
    <recommendedName>
        <fullName evidence="1">Death domain-containing protein</fullName>
    </recommendedName>
</protein>
<dbReference type="Proteomes" id="UP000007879">
    <property type="component" value="Unassembled WGS sequence"/>
</dbReference>
<dbReference type="Pfam" id="PF00531">
    <property type="entry name" value="Death"/>
    <property type="match status" value="1"/>
</dbReference>
<dbReference type="InParanoid" id="A0A1X7VME7"/>
<proteinExistence type="predicted"/>
<reference evidence="2" key="2">
    <citation type="submission" date="2017-05" db="UniProtKB">
        <authorList>
            <consortium name="EnsemblMetazoa"/>
        </authorList>
    </citation>
    <scope>IDENTIFICATION</scope>
</reference>
<reference evidence="3" key="1">
    <citation type="journal article" date="2010" name="Nature">
        <title>The Amphimedon queenslandica genome and the evolution of animal complexity.</title>
        <authorList>
            <person name="Srivastava M."/>
            <person name="Simakov O."/>
            <person name="Chapman J."/>
            <person name="Fahey B."/>
            <person name="Gauthier M.E."/>
            <person name="Mitros T."/>
            <person name="Richards G.S."/>
            <person name="Conaco C."/>
            <person name="Dacre M."/>
            <person name="Hellsten U."/>
            <person name="Larroux C."/>
            <person name="Putnam N.H."/>
            <person name="Stanke M."/>
            <person name="Adamska M."/>
            <person name="Darling A."/>
            <person name="Degnan S.M."/>
            <person name="Oakley T.H."/>
            <person name="Plachetzki D.C."/>
            <person name="Zhai Y."/>
            <person name="Adamski M."/>
            <person name="Calcino A."/>
            <person name="Cummins S.F."/>
            <person name="Goodstein D.M."/>
            <person name="Harris C."/>
            <person name="Jackson D.J."/>
            <person name="Leys S.P."/>
            <person name="Shu S."/>
            <person name="Woodcroft B.J."/>
            <person name="Vervoort M."/>
            <person name="Kosik K.S."/>
            <person name="Manning G."/>
            <person name="Degnan B.M."/>
            <person name="Rokhsar D.S."/>
        </authorList>
    </citation>
    <scope>NUCLEOTIDE SEQUENCE [LARGE SCALE GENOMIC DNA]</scope>
</reference>
<dbReference type="SMART" id="SM00005">
    <property type="entry name" value="DEATH"/>
    <property type="match status" value="1"/>
</dbReference>
<dbReference type="AlphaFoldDB" id="A0A1X7VME7"/>
<dbReference type="KEGG" id="aqu:109591898"/>
<dbReference type="GO" id="GO:0007165">
    <property type="term" value="P:signal transduction"/>
    <property type="evidence" value="ECO:0007669"/>
    <property type="project" value="InterPro"/>
</dbReference>
<evidence type="ECO:0000259" key="1">
    <source>
        <dbReference type="PROSITE" id="PS50017"/>
    </source>
</evidence>
<dbReference type="InterPro" id="IPR000488">
    <property type="entry name" value="Death_dom"/>
</dbReference>
<name>A0A1X7VME7_AMPQE</name>
<dbReference type="EnsemblMetazoa" id="Aqu2.1.41242_001">
    <property type="protein sequence ID" value="Aqu2.1.41242_001"/>
    <property type="gene ID" value="Aqu2.1.41242"/>
</dbReference>
<accession>A0A1X7VME7</accession>
<dbReference type="Gene3D" id="1.10.533.10">
    <property type="entry name" value="Death Domain, Fas"/>
    <property type="match status" value="1"/>
</dbReference>
<organism evidence="2">
    <name type="scientific">Amphimedon queenslandica</name>
    <name type="common">Sponge</name>
    <dbReference type="NCBI Taxonomy" id="400682"/>
    <lineage>
        <taxon>Eukaryota</taxon>
        <taxon>Metazoa</taxon>
        <taxon>Porifera</taxon>
        <taxon>Demospongiae</taxon>
        <taxon>Heteroscleromorpha</taxon>
        <taxon>Haplosclerida</taxon>
        <taxon>Niphatidae</taxon>
        <taxon>Amphimedon</taxon>
    </lineage>
</organism>
<dbReference type="CDD" id="cd01670">
    <property type="entry name" value="Death"/>
    <property type="match status" value="1"/>
</dbReference>